<evidence type="ECO:0000313" key="1">
    <source>
        <dbReference type="EMBL" id="RDX64402.1"/>
    </source>
</evidence>
<feature type="non-terminal residue" evidence="1">
    <location>
        <position position="1"/>
    </location>
</feature>
<dbReference type="Proteomes" id="UP000257109">
    <property type="component" value="Unassembled WGS sequence"/>
</dbReference>
<dbReference type="EMBL" id="QJKJ01014401">
    <property type="protein sequence ID" value="RDX64402.1"/>
    <property type="molecule type" value="Genomic_DNA"/>
</dbReference>
<gene>
    <name evidence="1" type="ORF">CR513_57048</name>
</gene>
<reference evidence="1" key="1">
    <citation type="submission" date="2018-05" db="EMBL/GenBank/DDBJ databases">
        <title>Draft genome of Mucuna pruriens seed.</title>
        <authorList>
            <person name="Nnadi N.E."/>
            <person name="Vos R."/>
            <person name="Hasami M.H."/>
            <person name="Devisetty U.K."/>
            <person name="Aguiy J.C."/>
        </authorList>
    </citation>
    <scope>NUCLEOTIDE SEQUENCE [LARGE SCALE GENOMIC DNA]</scope>
    <source>
        <strain evidence="1">JCA_2017</strain>
    </source>
</reference>
<organism evidence="1 2">
    <name type="scientific">Mucuna pruriens</name>
    <name type="common">Velvet bean</name>
    <name type="synonym">Dolichos pruriens</name>
    <dbReference type="NCBI Taxonomy" id="157652"/>
    <lineage>
        <taxon>Eukaryota</taxon>
        <taxon>Viridiplantae</taxon>
        <taxon>Streptophyta</taxon>
        <taxon>Embryophyta</taxon>
        <taxon>Tracheophyta</taxon>
        <taxon>Spermatophyta</taxon>
        <taxon>Magnoliopsida</taxon>
        <taxon>eudicotyledons</taxon>
        <taxon>Gunneridae</taxon>
        <taxon>Pentapetalae</taxon>
        <taxon>rosids</taxon>
        <taxon>fabids</taxon>
        <taxon>Fabales</taxon>
        <taxon>Fabaceae</taxon>
        <taxon>Papilionoideae</taxon>
        <taxon>50 kb inversion clade</taxon>
        <taxon>NPAAA clade</taxon>
        <taxon>indigoferoid/millettioid clade</taxon>
        <taxon>Phaseoleae</taxon>
        <taxon>Mucuna</taxon>
    </lineage>
</organism>
<keyword evidence="2" id="KW-1185">Reference proteome</keyword>
<evidence type="ECO:0000313" key="2">
    <source>
        <dbReference type="Proteomes" id="UP000257109"/>
    </source>
</evidence>
<comment type="caution">
    <text evidence="1">The sequence shown here is derived from an EMBL/GenBank/DDBJ whole genome shotgun (WGS) entry which is preliminary data.</text>
</comment>
<protein>
    <submittedName>
        <fullName evidence="1">Uncharacterized protein</fullName>
    </submittedName>
</protein>
<dbReference type="AlphaFoldDB" id="A0A371EED8"/>
<name>A0A371EED8_MUCPR</name>
<sequence length="109" mass="12951">MNHPTNLHRLTNVVHHSPLGLETPTEKPNYHKKSRYENIESSNSIGTNYKTKVLENIFVDIEIIATNFEKKSNLMEEKIKTKKEDLFFYIMLLEEHQSWINLKLKRLIL</sequence>
<accession>A0A371EED8</accession>
<proteinExistence type="predicted"/>